<feature type="domain" description="DUF7226" evidence="2">
    <location>
        <begin position="62"/>
        <end position="173"/>
    </location>
</feature>
<evidence type="ECO:0000256" key="1">
    <source>
        <dbReference type="SAM" id="MobiDB-lite"/>
    </source>
</evidence>
<evidence type="ECO:0000313" key="3">
    <source>
        <dbReference type="EMBL" id="MDY7228260.1"/>
    </source>
</evidence>
<name>A0ABU5H455_9BACT</name>
<feature type="region of interest" description="Disordered" evidence="1">
    <location>
        <begin position="180"/>
        <end position="207"/>
    </location>
</feature>
<reference evidence="3 4" key="1">
    <citation type="submission" date="2023-12" db="EMBL/GenBank/DDBJ databases">
        <title>the genome sequence of Hyalangium sp. s54d21.</title>
        <authorList>
            <person name="Zhang X."/>
        </authorList>
    </citation>
    <scope>NUCLEOTIDE SEQUENCE [LARGE SCALE GENOMIC DNA]</scope>
    <source>
        <strain evidence="4">s54d21</strain>
    </source>
</reference>
<gene>
    <name evidence="3" type="ORF">SYV04_17700</name>
</gene>
<comment type="caution">
    <text evidence="3">The sequence shown here is derived from an EMBL/GenBank/DDBJ whole genome shotgun (WGS) entry which is preliminary data.</text>
</comment>
<proteinExistence type="predicted"/>
<keyword evidence="4" id="KW-1185">Reference proteome</keyword>
<dbReference type="InterPro" id="IPR055650">
    <property type="entry name" value="DUF7226"/>
</dbReference>
<sequence length="207" mass="23602">MKHHWLMSRFHSVTSSQPESEETLSKSARLHRTVDVPQADRLENVRQLMAAAKEGIQHPAALRELLGVDERHFAYYRRAATILGLLVDREDGRLDLTEDGRALLGTKERSPEERRQFHAAIISARGLRPFQSFFEGETISFEEISHRLAQLTGLSKTTADRRAQTLMRWREYVRAPESTAVGPDLPNLTSQLASHRHAQRTRQTAIS</sequence>
<evidence type="ECO:0000313" key="4">
    <source>
        <dbReference type="Proteomes" id="UP001291309"/>
    </source>
</evidence>
<dbReference type="Proteomes" id="UP001291309">
    <property type="component" value="Unassembled WGS sequence"/>
</dbReference>
<dbReference type="EMBL" id="JAXIVS010000005">
    <property type="protein sequence ID" value="MDY7228260.1"/>
    <property type="molecule type" value="Genomic_DNA"/>
</dbReference>
<feature type="region of interest" description="Disordered" evidence="1">
    <location>
        <begin position="1"/>
        <end position="31"/>
    </location>
</feature>
<evidence type="ECO:0000259" key="2">
    <source>
        <dbReference type="Pfam" id="PF23871"/>
    </source>
</evidence>
<dbReference type="RefSeq" id="WP_321546982.1">
    <property type="nucleotide sequence ID" value="NZ_JAXIVS010000005.1"/>
</dbReference>
<organism evidence="3 4">
    <name type="scientific">Hyalangium rubrum</name>
    <dbReference type="NCBI Taxonomy" id="3103134"/>
    <lineage>
        <taxon>Bacteria</taxon>
        <taxon>Pseudomonadati</taxon>
        <taxon>Myxococcota</taxon>
        <taxon>Myxococcia</taxon>
        <taxon>Myxococcales</taxon>
        <taxon>Cystobacterineae</taxon>
        <taxon>Archangiaceae</taxon>
        <taxon>Hyalangium</taxon>
    </lineage>
</organism>
<dbReference type="Pfam" id="PF23871">
    <property type="entry name" value="DUF7226"/>
    <property type="match status" value="1"/>
</dbReference>
<protein>
    <recommendedName>
        <fullName evidence="2">DUF7226 domain-containing protein</fullName>
    </recommendedName>
</protein>
<accession>A0ABU5H455</accession>